<feature type="compositionally biased region" description="Basic and acidic residues" evidence="3">
    <location>
        <begin position="1"/>
        <end position="16"/>
    </location>
</feature>
<dbReference type="AlphaFoldDB" id="A0A6I9SDW5"/>
<gene>
    <name evidence="7 8" type="primary">LOC105060187</name>
</gene>
<dbReference type="GO" id="GO:0006369">
    <property type="term" value="P:termination of RNA polymerase II transcription"/>
    <property type="evidence" value="ECO:0007669"/>
    <property type="project" value="InterPro"/>
</dbReference>
<evidence type="ECO:0000259" key="5">
    <source>
        <dbReference type="PROSITE" id="PS51391"/>
    </source>
</evidence>
<feature type="compositionally biased region" description="Polar residues" evidence="3">
    <location>
        <begin position="664"/>
        <end position="673"/>
    </location>
</feature>
<dbReference type="GO" id="GO:0003729">
    <property type="term" value="F:mRNA binding"/>
    <property type="evidence" value="ECO:0007669"/>
    <property type="project" value="InterPro"/>
</dbReference>
<evidence type="ECO:0000256" key="2">
    <source>
        <dbReference type="PROSITE-ProRule" id="PRU00042"/>
    </source>
</evidence>
<dbReference type="InterPro" id="IPR045154">
    <property type="entry name" value="PCF11-like"/>
</dbReference>
<organism evidence="6 7">
    <name type="scientific">Elaeis guineensis var. tenera</name>
    <name type="common">Oil palm</name>
    <dbReference type="NCBI Taxonomy" id="51953"/>
    <lineage>
        <taxon>Eukaryota</taxon>
        <taxon>Viridiplantae</taxon>
        <taxon>Streptophyta</taxon>
        <taxon>Embryophyta</taxon>
        <taxon>Tracheophyta</taxon>
        <taxon>Spermatophyta</taxon>
        <taxon>Magnoliopsida</taxon>
        <taxon>Liliopsida</taxon>
        <taxon>Arecaceae</taxon>
        <taxon>Arecoideae</taxon>
        <taxon>Cocoseae</taxon>
        <taxon>Elaeidinae</taxon>
        <taxon>Elaeis</taxon>
    </lineage>
</organism>
<feature type="region of interest" description="Disordered" evidence="3">
    <location>
        <begin position="1"/>
        <end position="83"/>
    </location>
</feature>
<dbReference type="SMART" id="SM00582">
    <property type="entry name" value="RPR"/>
    <property type="match status" value="1"/>
</dbReference>
<dbReference type="RefSeq" id="XP_010942098.1">
    <property type="nucleotide sequence ID" value="XM_010943796.3"/>
</dbReference>
<dbReference type="GO" id="GO:0008270">
    <property type="term" value="F:zinc ion binding"/>
    <property type="evidence" value="ECO:0007669"/>
    <property type="project" value="UniProtKB-KW"/>
</dbReference>
<dbReference type="InterPro" id="IPR047415">
    <property type="entry name" value="Pcf11_CID"/>
</dbReference>
<evidence type="ECO:0000256" key="1">
    <source>
        <dbReference type="ARBA" id="ARBA00022664"/>
    </source>
</evidence>
<reference evidence="7 8" key="1">
    <citation type="submission" date="2025-04" db="UniProtKB">
        <authorList>
            <consortium name="RefSeq"/>
        </authorList>
    </citation>
    <scope>IDENTIFICATION</scope>
</reference>
<dbReference type="InterPro" id="IPR006569">
    <property type="entry name" value="CID_dom"/>
</dbReference>
<dbReference type="GO" id="GO:0000993">
    <property type="term" value="F:RNA polymerase II complex binding"/>
    <property type="evidence" value="ECO:0007669"/>
    <property type="project" value="InterPro"/>
</dbReference>
<feature type="domain" description="C2H2-type" evidence="4">
    <location>
        <begin position="747"/>
        <end position="774"/>
    </location>
</feature>
<evidence type="ECO:0000256" key="3">
    <source>
        <dbReference type="SAM" id="MobiDB-lite"/>
    </source>
</evidence>
<dbReference type="RefSeq" id="XP_019705355.1">
    <property type="nucleotide sequence ID" value="XM_019849796.2"/>
</dbReference>
<keyword evidence="6" id="KW-1185">Reference proteome</keyword>
<evidence type="ECO:0000313" key="6">
    <source>
        <dbReference type="Proteomes" id="UP000504607"/>
    </source>
</evidence>
<evidence type="ECO:0000313" key="7">
    <source>
        <dbReference type="RefSeq" id="XP_010942098.1"/>
    </source>
</evidence>
<dbReference type="InterPro" id="IPR057242">
    <property type="entry name" value="PCFS4-like"/>
</dbReference>
<feature type="compositionally biased region" description="Acidic residues" evidence="3">
    <location>
        <begin position="74"/>
        <end position="83"/>
    </location>
</feature>
<dbReference type="Pfam" id="PF23228">
    <property type="entry name" value="zf_PCFS4"/>
    <property type="match status" value="1"/>
</dbReference>
<keyword evidence="2" id="KW-0862">Zinc</keyword>
<dbReference type="OrthoDB" id="2129491at2759"/>
<dbReference type="SUPFAM" id="SSF48464">
    <property type="entry name" value="ENTH/VHS domain"/>
    <property type="match status" value="1"/>
</dbReference>
<keyword evidence="2" id="KW-0863">Zinc-finger</keyword>
<name>A0A6I9SDW5_ELAGV</name>
<dbReference type="GO" id="GO:0031124">
    <property type="term" value="P:mRNA 3'-end processing"/>
    <property type="evidence" value="ECO:0007669"/>
    <property type="project" value="InterPro"/>
</dbReference>
<feature type="domain" description="CID" evidence="5">
    <location>
        <begin position="81"/>
        <end position="209"/>
    </location>
</feature>
<feature type="region of interest" description="Disordered" evidence="3">
    <location>
        <begin position="651"/>
        <end position="673"/>
    </location>
</feature>
<dbReference type="PANTHER" id="PTHR15921:SF3">
    <property type="entry name" value="PRE-MRNA CLEAVAGE COMPLEX 2 PROTEIN PCF11"/>
    <property type="match status" value="1"/>
</dbReference>
<dbReference type="Pfam" id="PF04818">
    <property type="entry name" value="CID"/>
    <property type="match status" value="1"/>
</dbReference>
<dbReference type="GO" id="GO:0005849">
    <property type="term" value="C:mRNA cleavage factor complex"/>
    <property type="evidence" value="ECO:0007669"/>
    <property type="project" value="TreeGrafter"/>
</dbReference>
<keyword evidence="1" id="KW-0507">mRNA processing</keyword>
<sequence>MEKESSRRPSIREPATKRPRVPQGGDRNGGSNGATANRDRSVPPFRAPRGSGKAPVPKPGAGTREASKKQESNQQEEEAEGVEELVTQYRSALADLTSNSRPIITNLSIIAGENLHAAKEIADIICDNILAVCSEHKLLSLYLLDSITKNVGGDYVDYFAAKLPEVFCKAYKQVDSSILPSMRHLFQTWEKHFPPAPLQKIEKELGFPPTAKGPSGSTTVEPDSQRRAPQQGTYINPKYLEGRQHIQQSTREFDQHFVQRCNQPDTASRLNIEILDSKSTEQTALVQHALMAWPSCKSSPSMVSLDHMNSRYSGLLEGQPTSLSGSPSTGMSSSLSRPGLLPHVGLPGTAVPTSLGPLTNIHTGFRQLRQQSVQPPSPSAHLVPSAPLQHQKLYIPTDHGQMQPLSFPQTGQKPMHLPGQLNQSHGPLTPNYSVLPQNNAQQAITLQNLSLYSSQPPQQMQNSSASSPFTQLMHCYLSLQQSHPDPSLQQPLPQPQFTIQTQKQPPSTLRFGINQVGFSGTSHLNSAINLSGQSGIGNLLDGIMKSGVPSNNSTSIKNCSMPPPFPSGPLPIQMLTSSTVMSSLTVPNSCSKTPALKTTPPSALLPPLPPGPPFSSLGGTSSQISSMPGAMPSVLSLLSSLVANGLVSSPVTESLTPDERSHQLPCQSSGFSSSSAMLVPSTSANMSDTSLLVKEHLVLESLAPVSAAMIQSTTTKFKDFIGIDFKPEIMCEHHSFVINGLFDDLKHQCRICGLRFKLLEKLNCHLVWHASKRSEPVNTVRCSRKWYAKLSCWLDGNVGPSYGPVFATSVEDMVSDGEACEPMVPADENQVICASCGEPFEDFYSCEVGEWMYKDAVLLNLPDRDADDRSMDRILEQAVIVHAKCK</sequence>
<proteinExistence type="predicted"/>
<dbReference type="Proteomes" id="UP000504607">
    <property type="component" value="Chromosome 1"/>
</dbReference>
<dbReference type="Gene3D" id="1.25.40.90">
    <property type="match status" value="1"/>
</dbReference>
<dbReference type="InterPro" id="IPR013087">
    <property type="entry name" value="Znf_C2H2_type"/>
</dbReference>
<protein>
    <submittedName>
        <fullName evidence="7 8">Uncharacterized protein LOC105060187</fullName>
    </submittedName>
</protein>
<dbReference type="CDD" id="cd16982">
    <property type="entry name" value="CID_Pcf11"/>
    <property type="match status" value="1"/>
</dbReference>
<dbReference type="PANTHER" id="PTHR15921">
    <property type="entry name" value="PRE-MRNA CLEAVAGE COMPLEX II"/>
    <property type="match status" value="1"/>
</dbReference>
<dbReference type="InterPro" id="IPR008942">
    <property type="entry name" value="ENTH_VHS"/>
</dbReference>
<dbReference type="PROSITE" id="PS50157">
    <property type="entry name" value="ZINC_FINGER_C2H2_2"/>
    <property type="match status" value="1"/>
</dbReference>
<dbReference type="GO" id="GO:0005737">
    <property type="term" value="C:cytoplasm"/>
    <property type="evidence" value="ECO:0007669"/>
    <property type="project" value="TreeGrafter"/>
</dbReference>
<dbReference type="FunFam" id="1.25.40.90:FF:000023">
    <property type="entry name" value="polyadenylation and cleavage factor homolog 4"/>
    <property type="match status" value="1"/>
</dbReference>
<evidence type="ECO:0000259" key="4">
    <source>
        <dbReference type="PROSITE" id="PS50157"/>
    </source>
</evidence>
<dbReference type="PROSITE" id="PS51391">
    <property type="entry name" value="CID"/>
    <property type="match status" value="1"/>
</dbReference>
<dbReference type="PROSITE" id="PS00028">
    <property type="entry name" value="ZINC_FINGER_C2H2_1"/>
    <property type="match status" value="1"/>
</dbReference>
<keyword evidence="2" id="KW-0479">Metal-binding</keyword>
<feature type="compositionally biased region" description="Polar residues" evidence="3">
    <location>
        <begin position="215"/>
        <end position="232"/>
    </location>
</feature>
<evidence type="ECO:0000313" key="8">
    <source>
        <dbReference type="RefSeq" id="XP_019705355.1"/>
    </source>
</evidence>
<accession>A0A6I9SDW5</accession>
<feature type="region of interest" description="Disordered" evidence="3">
    <location>
        <begin position="205"/>
        <end position="232"/>
    </location>
</feature>